<dbReference type="Proteomes" id="UP000700596">
    <property type="component" value="Unassembled WGS sequence"/>
</dbReference>
<reference evidence="2" key="1">
    <citation type="journal article" date="2021" name="Nat. Commun.">
        <title>Genetic determinants of endophytism in the Arabidopsis root mycobiome.</title>
        <authorList>
            <person name="Mesny F."/>
            <person name="Miyauchi S."/>
            <person name="Thiergart T."/>
            <person name="Pickel B."/>
            <person name="Atanasova L."/>
            <person name="Karlsson M."/>
            <person name="Huettel B."/>
            <person name="Barry K.W."/>
            <person name="Haridas S."/>
            <person name="Chen C."/>
            <person name="Bauer D."/>
            <person name="Andreopoulos W."/>
            <person name="Pangilinan J."/>
            <person name="LaButti K."/>
            <person name="Riley R."/>
            <person name="Lipzen A."/>
            <person name="Clum A."/>
            <person name="Drula E."/>
            <person name="Henrissat B."/>
            <person name="Kohler A."/>
            <person name="Grigoriev I.V."/>
            <person name="Martin F.M."/>
            <person name="Hacquard S."/>
        </authorList>
    </citation>
    <scope>NUCLEOTIDE SEQUENCE</scope>
    <source>
        <strain evidence="2">MPI-CAGE-CH-0243</strain>
    </source>
</reference>
<evidence type="ECO:0000256" key="1">
    <source>
        <dbReference type="SAM" id="MobiDB-lite"/>
    </source>
</evidence>
<evidence type="ECO:0000313" key="3">
    <source>
        <dbReference type="Proteomes" id="UP000700596"/>
    </source>
</evidence>
<proteinExistence type="predicted"/>
<dbReference type="EMBL" id="JAGMWT010000013">
    <property type="protein sequence ID" value="KAH7117846.1"/>
    <property type="molecule type" value="Genomic_DNA"/>
</dbReference>
<accession>A0A9P9DEP9</accession>
<gene>
    <name evidence="2" type="ORF">B0J11DRAFT_592320</name>
</gene>
<feature type="region of interest" description="Disordered" evidence="1">
    <location>
        <begin position="151"/>
        <end position="190"/>
    </location>
</feature>
<organism evidence="2 3">
    <name type="scientific">Dendryphion nanum</name>
    <dbReference type="NCBI Taxonomy" id="256645"/>
    <lineage>
        <taxon>Eukaryota</taxon>
        <taxon>Fungi</taxon>
        <taxon>Dikarya</taxon>
        <taxon>Ascomycota</taxon>
        <taxon>Pezizomycotina</taxon>
        <taxon>Dothideomycetes</taxon>
        <taxon>Pleosporomycetidae</taxon>
        <taxon>Pleosporales</taxon>
        <taxon>Torulaceae</taxon>
        <taxon>Dendryphion</taxon>
    </lineage>
</organism>
<protein>
    <submittedName>
        <fullName evidence="2">Uncharacterized protein</fullName>
    </submittedName>
</protein>
<evidence type="ECO:0000313" key="2">
    <source>
        <dbReference type="EMBL" id="KAH7117846.1"/>
    </source>
</evidence>
<name>A0A9P9DEP9_9PLEO</name>
<comment type="caution">
    <text evidence="2">The sequence shown here is derived from an EMBL/GenBank/DDBJ whole genome shotgun (WGS) entry which is preliminary data.</text>
</comment>
<dbReference type="AlphaFoldDB" id="A0A9P9DEP9"/>
<sequence>MIFLPQKREYSDCEVNDSNWNVDVVDTSLGASGLNRSLHIQDGRAPQPLLSRPRANFVDSEITRQLVACRLICHPVHNFALVGPTVVGCGSQLVVGPSSTSASSCAANLHRLMRYLNGDSITTRHNRLATTVINQSEILKTLSLSVTGEAANERSQMSMHVGEQTSSGPPRRSPRGNGRRQFTQGVEVSKAVSQYNRRRRLTSLATTKVSTPGDKLERYESATVPTAPGQTLHTFSNGANVRLKGFFHCRACCQKNAPAREVPKLSAACYFQGEGKRPVRSQAAQLDPVQFQKAIRKGQRRVATETKTKAAFALACGREGSIQPRCFQRAAKDDDVTVTVMPKRCAVLLARHIRMVSADRRRKQKKTCYDKPLSTLGWQRTKSQSSGCLLCTQYYYVYGVFS</sequence>
<feature type="compositionally biased region" description="Polar residues" evidence="1">
    <location>
        <begin position="181"/>
        <end position="190"/>
    </location>
</feature>
<keyword evidence="3" id="KW-1185">Reference proteome</keyword>